<dbReference type="Pfam" id="PF25043">
    <property type="entry name" value="DUF7788"/>
    <property type="match status" value="1"/>
</dbReference>
<dbReference type="InterPro" id="IPR011205">
    <property type="entry name" value="UCP015417_vWA"/>
</dbReference>
<name>A0A6J5NZ94_9CAUD</name>
<dbReference type="InterPro" id="IPR036465">
    <property type="entry name" value="vWFA_dom_sf"/>
</dbReference>
<dbReference type="SUPFAM" id="SSF53300">
    <property type="entry name" value="vWA-like"/>
    <property type="match status" value="1"/>
</dbReference>
<feature type="domain" description="DUF2828" evidence="1">
    <location>
        <begin position="158"/>
        <end position="271"/>
    </location>
</feature>
<sequence length="477" mass="53114">MTMTFVNAVRNQEARTENGMKARLSTASALTDLFFKIGASRGKNIIPDWTAARVQNPELAGRIALWVRDIRSGAGERKLFRDILAELVTSDTDRAIALMRKVPELGRWDDVLVPEILANSTTREVAFGMIKEALEAGNGLCAKWMPRKGVVAHDLRDYLGWAPKRYRKTLVSLTKVVETQMCANQWDDINFNHVPSVAGSRYKKAFSRHTEKYAQWTSALVSTDPKVKETVKVNAGAVYPYDVLKGLGSYAWSANYNKANLQNIEAQWNALPNFVGDANILPLVDVSGSMTYPVGPSVSAMDVAVSLGLYLADKNKGKFKDTFLTFSDKPQLLNLQGNIIDKVQQMVKSEWGMSTNLHAALDKILSVATKAGVPQEEMPSMLLILSDMQFNSCVRFDDSAIQMIRRKYDDAGYNMPAIVFWNLNAKDNVPVKHNEQGVALVSGFSPSIVKSVLSTDMDQFTPDGIMMKTIMNERYNY</sequence>
<organism evidence="3">
    <name type="scientific">uncultured Caudovirales phage</name>
    <dbReference type="NCBI Taxonomy" id="2100421"/>
    <lineage>
        <taxon>Viruses</taxon>
        <taxon>Duplodnaviria</taxon>
        <taxon>Heunggongvirae</taxon>
        <taxon>Uroviricota</taxon>
        <taxon>Caudoviricetes</taxon>
        <taxon>Peduoviridae</taxon>
        <taxon>Maltschvirus</taxon>
        <taxon>Maltschvirus maltsch</taxon>
    </lineage>
</organism>
<dbReference type="Pfam" id="PF11443">
    <property type="entry name" value="DUF2828"/>
    <property type="match status" value="1"/>
</dbReference>
<dbReference type="PANTHER" id="PTHR31373">
    <property type="entry name" value="OS06G0652100 PROTEIN"/>
    <property type="match status" value="1"/>
</dbReference>
<accession>A0A6J5NZ94</accession>
<evidence type="ECO:0000259" key="2">
    <source>
        <dbReference type="Pfam" id="PF25043"/>
    </source>
</evidence>
<dbReference type="PANTHER" id="PTHR31373:SF27">
    <property type="entry name" value="TROVE DOMAIN-CONTAINING PROTEIN"/>
    <property type="match status" value="1"/>
</dbReference>
<feature type="domain" description="DUF7788" evidence="2">
    <location>
        <begin position="282"/>
        <end position="456"/>
    </location>
</feature>
<dbReference type="Gene3D" id="3.40.50.410">
    <property type="entry name" value="von Willebrand factor, type A domain"/>
    <property type="match status" value="1"/>
</dbReference>
<gene>
    <name evidence="3" type="ORF">UFOVP787_214</name>
</gene>
<dbReference type="InterPro" id="IPR056690">
    <property type="entry name" value="DUF7788"/>
</dbReference>
<evidence type="ECO:0000259" key="1">
    <source>
        <dbReference type="Pfam" id="PF11443"/>
    </source>
</evidence>
<dbReference type="InterPro" id="IPR058580">
    <property type="entry name" value="DUF2828"/>
</dbReference>
<evidence type="ECO:0000313" key="3">
    <source>
        <dbReference type="EMBL" id="CAB4162986.1"/>
    </source>
</evidence>
<proteinExistence type="predicted"/>
<protein>
    <submittedName>
        <fullName evidence="3">VWFA domain containing protein</fullName>
    </submittedName>
</protein>
<dbReference type="EMBL" id="LR796734">
    <property type="protein sequence ID" value="CAB4162986.1"/>
    <property type="molecule type" value="Genomic_DNA"/>
</dbReference>
<reference evidence="3" key="1">
    <citation type="submission" date="2020-04" db="EMBL/GenBank/DDBJ databases">
        <authorList>
            <person name="Chiriac C."/>
            <person name="Salcher M."/>
            <person name="Ghai R."/>
            <person name="Kavagutti S V."/>
        </authorList>
    </citation>
    <scope>NUCLEOTIDE SEQUENCE</scope>
</reference>